<keyword evidence="1" id="KW-0732">Signal</keyword>
<dbReference type="Proteomes" id="UP000824178">
    <property type="component" value="Unassembled WGS sequence"/>
</dbReference>
<accession>A0A9E2NQL0</accession>
<comment type="caution">
    <text evidence="2">The sequence shown here is derived from an EMBL/GenBank/DDBJ whole genome shotgun (WGS) entry which is preliminary data.</text>
</comment>
<organism evidence="2 3">
    <name type="scientific">Candidatus Faecalibacterium intestinavium</name>
    <dbReference type="NCBI Taxonomy" id="2838580"/>
    <lineage>
        <taxon>Bacteria</taxon>
        <taxon>Bacillati</taxon>
        <taxon>Bacillota</taxon>
        <taxon>Clostridia</taxon>
        <taxon>Eubacteriales</taxon>
        <taxon>Oscillospiraceae</taxon>
        <taxon>Faecalibacterium</taxon>
    </lineage>
</organism>
<gene>
    <name evidence="2" type="ORF">H9864_03915</name>
</gene>
<feature type="signal peptide" evidence="1">
    <location>
        <begin position="1"/>
        <end position="18"/>
    </location>
</feature>
<proteinExistence type="predicted"/>
<protein>
    <submittedName>
        <fullName evidence="2">Uncharacterized protein</fullName>
    </submittedName>
</protein>
<name>A0A9E2NQL0_9FIRM</name>
<evidence type="ECO:0000313" key="2">
    <source>
        <dbReference type="EMBL" id="MBU3819505.1"/>
    </source>
</evidence>
<reference evidence="2" key="1">
    <citation type="journal article" date="2021" name="PeerJ">
        <title>Extensive microbial diversity within the chicken gut microbiome revealed by metagenomics and culture.</title>
        <authorList>
            <person name="Gilroy R."/>
            <person name="Ravi A."/>
            <person name="Getino M."/>
            <person name="Pursley I."/>
            <person name="Horton D.L."/>
            <person name="Alikhan N.F."/>
            <person name="Baker D."/>
            <person name="Gharbi K."/>
            <person name="Hall N."/>
            <person name="Watson M."/>
            <person name="Adriaenssens E.M."/>
            <person name="Foster-Nyarko E."/>
            <person name="Jarju S."/>
            <person name="Secka A."/>
            <person name="Antonio M."/>
            <person name="Oren A."/>
            <person name="Chaudhuri R.R."/>
            <person name="La Ragione R."/>
            <person name="Hildebrand F."/>
            <person name="Pallen M.J."/>
        </authorList>
    </citation>
    <scope>NUCLEOTIDE SEQUENCE</scope>
    <source>
        <strain evidence="2">742</strain>
    </source>
</reference>
<feature type="chain" id="PRO_5039287551" evidence="1">
    <location>
        <begin position="19"/>
        <end position="236"/>
    </location>
</feature>
<evidence type="ECO:0000313" key="3">
    <source>
        <dbReference type="Proteomes" id="UP000824178"/>
    </source>
</evidence>
<dbReference type="AlphaFoldDB" id="A0A9E2NQL0"/>
<dbReference type="EMBL" id="JAHLFH010000078">
    <property type="protein sequence ID" value="MBU3819505.1"/>
    <property type="molecule type" value="Genomic_DNA"/>
</dbReference>
<dbReference type="PROSITE" id="PS51257">
    <property type="entry name" value="PROKAR_LIPOPROTEIN"/>
    <property type="match status" value="1"/>
</dbReference>
<sequence length="236" mass="26558">MKKMVLAAAVCLSLLSLAGCGGKTNLSNDELWEAAVADAVFSEDNEVMELVCLTGQDPQVIWDEAGERVLLVTWHDYGEPCEPGDFLEHSDIWATSLGEMLDWYRENSGSTDWDLRFAQLLGMPDDGSCTRFSAFWVSPSEAIRPAYVTDVTAQMENGYNQVTDPAYKEWFDGNILYSYFESEYPWTRLGYTYDWSGGDSEYGLTEFLVSDGNKAEIAFTYSTEEFVAWLDSQTQS</sequence>
<reference evidence="2" key="2">
    <citation type="submission" date="2021-04" db="EMBL/GenBank/DDBJ databases">
        <authorList>
            <person name="Gilroy R."/>
        </authorList>
    </citation>
    <scope>NUCLEOTIDE SEQUENCE</scope>
    <source>
        <strain evidence="2">742</strain>
    </source>
</reference>
<evidence type="ECO:0000256" key="1">
    <source>
        <dbReference type="SAM" id="SignalP"/>
    </source>
</evidence>